<dbReference type="GO" id="GO:0003700">
    <property type="term" value="F:DNA-binding transcription factor activity"/>
    <property type="evidence" value="ECO:0007669"/>
    <property type="project" value="TreeGrafter"/>
</dbReference>
<organism evidence="6 7">
    <name type="scientific">Thermobaculum terrenum (strain ATCC BAA-798 / CCMEE 7001 / YNP1)</name>
    <dbReference type="NCBI Taxonomy" id="525904"/>
    <lineage>
        <taxon>Bacteria</taxon>
        <taxon>Bacillati</taxon>
        <taxon>Chloroflexota</taxon>
        <taxon>Chloroflexia</taxon>
        <taxon>Candidatus Thermobaculales</taxon>
        <taxon>Candidatus Thermobaculaceae</taxon>
        <taxon>Thermobaculum</taxon>
    </lineage>
</organism>
<dbReference type="InterPro" id="IPR028082">
    <property type="entry name" value="Peripla_BP_I"/>
</dbReference>
<dbReference type="PRINTS" id="PR00036">
    <property type="entry name" value="HTHLACI"/>
</dbReference>
<dbReference type="InterPro" id="IPR010982">
    <property type="entry name" value="Lambda_DNA-bd_dom_sf"/>
</dbReference>
<sequence>MSNKNNTLQKRPQRITIRDVAKLAGVSPATVSKVLNDAPHVSQESRQRVMSAVAKLDFRPNSIARSLKSRRTLTIGLITDDLEGVFTTSMMRGVEDVTSSRGFSVFLCNSYGNADKERAHLQLLLDKQVDGVILLSGYKVRERGAPALDLGSIPVVYLYQYTRDINVPCIVPDDFGGAEIGTNHLISLGRKRIGLINGPYHYEATHHRLEGYKSAIENAGISYDPSLVRSGKWYEDAGYMMAKDLMSMDNPPDALFCCSDSLAAGAIRALCELDIRVPDDIPVVGFDNRPFAAHHVPPLTTVALPLYEMGRMAGEMIVSAILGPTPEPGIHKVPCYLVRRESCGVLKASYNSVRDETGSYS</sequence>
<evidence type="ECO:0000313" key="7">
    <source>
        <dbReference type="Proteomes" id="UP000000323"/>
    </source>
</evidence>
<dbReference type="SMART" id="SM00354">
    <property type="entry name" value="HTH_LACI"/>
    <property type="match status" value="1"/>
</dbReference>
<keyword evidence="1" id="KW-0678">Repressor</keyword>
<protein>
    <submittedName>
        <fullName evidence="6">Transcriptional regulator, LacI family</fullName>
        <ecNumber evidence="6">5.1.1.1</ecNumber>
    </submittedName>
</protein>
<keyword evidence="4" id="KW-0804">Transcription</keyword>
<dbReference type="SUPFAM" id="SSF47413">
    <property type="entry name" value="lambda repressor-like DNA-binding domains"/>
    <property type="match status" value="1"/>
</dbReference>
<dbReference type="Pfam" id="PF00356">
    <property type="entry name" value="LacI"/>
    <property type="match status" value="1"/>
</dbReference>
<dbReference type="STRING" id="525904.Tter_1128"/>
<gene>
    <name evidence="6" type="ordered locus">Tter_1128</name>
</gene>
<dbReference type="CDD" id="cd06288">
    <property type="entry name" value="PBP1_sucrose_transcription_regulator"/>
    <property type="match status" value="1"/>
</dbReference>
<dbReference type="OrthoDB" id="156657at2"/>
<evidence type="ECO:0000256" key="3">
    <source>
        <dbReference type="ARBA" id="ARBA00023125"/>
    </source>
</evidence>
<evidence type="ECO:0000256" key="4">
    <source>
        <dbReference type="ARBA" id="ARBA00023163"/>
    </source>
</evidence>
<dbReference type="eggNOG" id="COG1609">
    <property type="taxonomic scope" value="Bacteria"/>
</dbReference>
<dbReference type="EC" id="5.1.1.1" evidence="6"/>
<dbReference type="GO" id="GO:0008784">
    <property type="term" value="F:alanine racemase activity"/>
    <property type="evidence" value="ECO:0007669"/>
    <property type="project" value="UniProtKB-EC"/>
</dbReference>
<dbReference type="HOGENOM" id="CLU_037628_6_1_0"/>
<dbReference type="Gene3D" id="1.10.260.40">
    <property type="entry name" value="lambda repressor-like DNA-binding domains"/>
    <property type="match status" value="1"/>
</dbReference>
<dbReference type="GO" id="GO:0000976">
    <property type="term" value="F:transcription cis-regulatory region binding"/>
    <property type="evidence" value="ECO:0007669"/>
    <property type="project" value="TreeGrafter"/>
</dbReference>
<dbReference type="KEGG" id="ttr:Tter_1128"/>
<evidence type="ECO:0000313" key="6">
    <source>
        <dbReference type="EMBL" id="ACZ42043.1"/>
    </source>
</evidence>
<name>D1CB78_THET1</name>
<evidence type="ECO:0000256" key="2">
    <source>
        <dbReference type="ARBA" id="ARBA00023015"/>
    </source>
</evidence>
<proteinExistence type="predicted"/>
<feature type="domain" description="HTH lacI-type" evidence="5">
    <location>
        <begin position="15"/>
        <end position="69"/>
    </location>
</feature>
<dbReference type="InterPro" id="IPR000843">
    <property type="entry name" value="HTH_LacI"/>
</dbReference>
<dbReference type="RefSeq" id="WP_012875078.1">
    <property type="nucleotide sequence ID" value="NC_013525.1"/>
</dbReference>
<dbReference type="Proteomes" id="UP000000323">
    <property type="component" value="Chromosome 1"/>
</dbReference>
<dbReference type="PANTHER" id="PTHR30146:SF148">
    <property type="entry name" value="HTH-TYPE TRANSCRIPTIONAL REPRESSOR PURR-RELATED"/>
    <property type="match status" value="1"/>
</dbReference>
<evidence type="ECO:0000259" key="5">
    <source>
        <dbReference type="PROSITE" id="PS50932"/>
    </source>
</evidence>
<evidence type="ECO:0000256" key="1">
    <source>
        <dbReference type="ARBA" id="ARBA00022491"/>
    </source>
</evidence>
<dbReference type="EMBL" id="CP001825">
    <property type="protein sequence ID" value="ACZ42043.1"/>
    <property type="molecule type" value="Genomic_DNA"/>
</dbReference>
<keyword evidence="3" id="KW-0238">DNA-binding</keyword>
<dbReference type="SUPFAM" id="SSF53822">
    <property type="entry name" value="Periplasmic binding protein-like I"/>
    <property type="match status" value="1"/>
</dbReference>
<dbReference type="PROSITE" id="PS00356">
    <property type="entry name" value="HTH_LACI_1"/>
    <property type="match status" value="1"/>
</dbReference>
<keyword evidence="6" id="KW-0413">Isomerase</keyword>
<dbReference type="CDD" id="cd01392">
    <property type="entry name" value="HTH_LacI"/>
    <property type="match status" value="1"/>
</dbReference>
<keyword evidence="7" id="KW-1185">Reference proteome</keyword>
<dbReference type="Pfam" id="PF13377">
    <property type="entry name" value="Peripla_BP_3"/>
    <property type="match status" value="1"/>
</dbReference>
<dbReference type="InterPro" id="IPR046335">
    <property type="entry name" value="LacI/GalR-like_sensor"/>
</dbReference>
<dbReference type="PANTHER" id="PTHR30146">
    <property type="entry name" value="LACI-RELATED TRANSCRIPTIONAL REPRESSOR"/>
    <property type="match status" value="1"/>
</dbReference>
<dbReference type="PROSITE" id="PS50932">
    <property type="entry name" value="HTH_LACI_2"/>
    <property type="match status" value="1"/>
</dbReference>
<dbReference type="AlphaFoldDB" id="D1CB78"/>
<reference evidence="7" key="1">
    <citation type="journal article" date="2010" name="Stand. Genomic Sci.">
        <title>Complete genome sequence of 'Thermobaculum terrenum' type strain (YNP1).</title>
        <authorList>
            <person name="Kiss H."/>
            <person name="Cleland D."/>
            <person name="Lapidus A."/>
            <person name="Lucas S."/>
            <person name="Glavina Del Rio T."/>
            <person name="Nolan M."/>
            <person name="Tice H."/>
            <person name="Han C."/>
            <person name="Goodwin L."/>
            <person name="Pitluck S."/>
            <person name="Liolios K."/>
            <person name="Ivanova N."/>
            <person name="Mavromatis K."/>
            <person name="Ovchinnikova G."/>
            <person name="Pati A."/>
            <person name="Chen A."/>
            <person name="Palaniappan K."/>
            <person name="Land M."/>
            <person name="Hauser L."/>
            <person name="Chang Y."/>
            <person name="Jeffries C."/>
            <person name="Lu M."/>
            <person name="Brettin T."/>
            <person name="Detter J."/>
            <person name="Goker M."/>
            <person name="Tindall B."/>
            <person name="Beck B."/>
            <person name="McDermott T."/>
            <person name="Woyke T."/>
            <person name="Bristow J."/>
            <person name="Eisen J."/>
            <person name="Markowitz V."/>
            <person name="Hugenholtz P."/>
            <person name="Kyrpides N."/>
            <person name="Klenk H."/>
            <person name="Cheng J."/>
        </authorList>
    </citation>
    <scope>NUCLEOTIDE SEQUENCE [LARGE SCALE GENOMIC DNA]</scope>
    <source>
        <strain evidence="7">ATCC BAA-798 / YNP1</strain>
    </source>
</reference>
<accession>D1CB78</accession>
<dbReference type="Gene3D" id="3.40.50.2300">
    <property type="match status" value="2"/>
</dbReference>
<keyword evidence="2" id="KW-0805">Transcription regulation</keyword>